<comment type="caution">
    <text evidence="1">The sequence shown here is derived from an EMBL/GenBank/DDBJ whole genome shotgun (WGS) entry which is preliminary data.</text>
</comment>
<keyword evidence="2" id="KW-1185">Reference proteome</keyword>
<name>A0ABT3DD28_9BACI</name>
<reference evidence="1 2" key="1">
    <citation type="submission" date="2022-10" db="EMBL/GenBank/DDBJ databases">
        <title>Draft genome assembly of moderately radiation resistant bacterium Metabacillus halosaccharovorans.</title>
        <authorList>
            <person name="Pal S."/>
            <person name="Gopinathan A."/>
        </authorList>
    </citation>
    <scope>NUCLEOTIDE SEQUENCE [LARGE SCALE GENOMIC DNA]</scope>
    <source>
        <strain evidence="1 2">VITHBRA001</strain>
    </source>
</reference>
<protein>
    <recommendedName>
        <fullName evidence="3">DUF4912 domain-containing protein</fullName>
    </recommendedName>
</protein>
<evidence type="ECO:0000313" key="2">
    <source>
        <dbReference type="Proteomes" id="UP001526147"/>
    </source>
</evidence>
<evidence type="ECO:0000313" key="1">
    <source>
        <dbReference type="EMBL" id="MCV9884852.1"/>
    </source>
</evidence>
<dbReference type="EMBL" id="JAOYEY010000024">
    <property type="protein sequence ID" value="MCV9884852.1"/>
    <property type="molecule type" value="Genomic_DNA"/>
</dbReference>
<sequence length="154" mass="17780">MSSRSYDNVEQYIVRKQASISVDYIEIIPYPNHIIISWNIISSTQNLLTDILNEDFRDLICKVNLVRVKKNNERLTMNVTGSNGIIEFSSLVKGKYYCELVVVNSQNETITIKKSSLVSISNNHIQSKNQDWKQVLTKNNNSWYTAFSGYTVYE</sequence>
<organism evidence="1 2">
    <name type="scientific">Metabacillus halosaccharovorans</name>
    <dbReference type="NCBI Taxonomy" id="930124"/>
    <lineage>
        <taxon>Bacteria</taxon>
        <taxon>Bacillati</taxon>
        <taxon>Bacillota</taxon>
        <taxon>Bacilli</taxon>
        <taxon>Bacillales</taxon>
        <taxon>Bacillaceae</taxon>
        <taxon>Metabacillus</taxon>
    </lineage>
</organism>
<accession>A0ABT3DD28</accession>
<dbReference type="Proteomes" id="UP001526147">
    <property type="component" value="Unassembled WGS sequence"/>
</dbReference>
<proteinExistence type="predicted"/>
<gene>
    <name evidence="1" type="ORF">OIH86_04245</name>
</gene>
<dbReference type="RefSeq" id="WP_264141758.1">
    <property type="nucleotide sequence ID" value="NZ_JAOYEY010000024.1"/>
</dbReference>
<evidence type="ECO:0008006" key="3">
    <source>
        <dbReference type="Google" id="ProtNLM"/>
    </source>
</evidence>